<accession>A0ABN0F1E7</accession>
<proteinExistence type="predicted"/>
<reference evidence="1 2" key="1">
    <citation type="submission" date="2012-02" db="EMBL/GenBank/DDBJ databases">
        <authorList>
            <person name="Harkins D.M."/>
            <person name="Madupu R."/>
            <person name="Durkin A.S."/>
            <person name="Torralba M."/>
            <person name="Methe B."/>
            <person name="Sutton G.G."/>
            <person name="Nelson K.E."/>
        </authorList>
    </citation>
    <scope>NUCLEOTIDE SEQUENCE [LARGE SCALE GENOMIC DNA]</scope>
    <source>
        <strain evidence="1 2">HK385</strain>
    </source>
</reference>
<dbReference type="EMBL" id="AJSW01000011">
    <property type="protein sequence ID" value="EIJ72332.1"/>
    <property type="molecule type" value="Genomic_DNA"/>
</dbReference>
<organism evidence="1 2">
    <name type="scientific">Haemophilus parahaemolyticus HK385</name>
    <dbReference type="NCBI Taxonomy" id="1095744"/>
    <lineage>
        <taxon>Bacteria</taxon>
        <taxon>Pseudomonadati</taxon>
        <taxon>Pseudomonadota</taxon>
        <taxon>Gammaproteobacteria</taxon>
        <taxon>Pasteurellales</taxon>
        <taxon>Pasteurellaceae</taxon>
        <taxon>Haemophilus</taxon>
    </lineage>
</organism>
<keyword evidence="2" id="KW-1185">Reference proteome</keyword>
<protein>
    <submittedName>
        <fullName evidence="1">Uncharacterized protein</fullName>
    </submittedName>
</protein>
<name>A0ABN0F1E7_HAEPH</name>
<comment type="caution">
    <text evidence="1">The sequence shown here is derived from an EMBL/GenBank/DDBJ whole genome shotgun (WGS) entry which is preliminary data.</text>
</comment>
<sequence length="46" mass="5366">MLHGRAQLVFTRCGWIKAFEILRNLLLGEQPEPSNQRLHICNADYL</sequence>
<gene>
    <name evidence="1" type="ORF">HMPREF1050_1434</name>
</gene>
<evidence type="ECO:0000313" key="1">
    <source>
        <dbReference type="EMBL" id="EIJ72332.1"/>
    </source>
</evidence>
<evidence type="ECO:0000313" key="2">
    <source>
        <dbReference type="Proteomes" id="UP000003016"/>
    </source>
</evidence>
<dbReference type="Proteomes" id="UP000003016">
    <property type="component" value="Unassembled WGS sequence"/>
</dbReference>